<evidence type="ECO:0000313" key="2">
    <source>
        <dbReference type="EMBL" id="KAF0924715.1"/>
    </source>
</evidence>
<protein>
    <recommendedName>
        <fullName evidence="1">F-box domain-containing protein</fullName>
    </recommendedName>
</protein>
<keyword evidence="3" id="KW-1185">Reference proteome</keyword>
<dbReference type="AlphaFoldDB" id="A0A6G1EI18"/>
<dbReference type="Proteomes" id="UP000479710">
    <property type="component" value="Unassembled WGS sequence"/>
</dbReference>
<reference evidence="2 3" key="1">
    <citation type="submission" date="2019-11" db="EMBL/GenBank/DDBJ databases">
        <title>Whole genome sequence of Oryza granulata.</title>
        <authorList>
            <person name="Li W."/>
        </authorList>
    </citation>
    <scope>NUCLEOTIDE SEQUENCE [LARGE SCALE GENOMIC DNA]</scope>
    <source>
        <strain evidence="3">cv. Menghai</strain>
        <tissue evidence="2">Leaf</tissue>
    </source>
</reference>
<dbReference type="SUPFAM" id="SSF81383">
    <property type="entry name" value="F-box domain"/>
    <property type="match status" value="1"/>
</dbReference>
<evidence type="ECO:0000313" key="3">
    <source>
        <dbReference type="Proteomes" id="UP000479710"/>
    </source>
</evidence>
<dbReference type="InterPro" id="IPR036047">
    <property type="entry name" value="F-box-like_dom_sf"/>
</dbReference>
<sequence length="240" mass="26541">MEKEIAALPDDALAGVLGCLPARSLAAARCVCKAWLAVVDSRALLLPHLLPRSVRGMFINYIDHYRPHLFARPSSAAAAAASPCNSIDGMLGFLPHGRYDSDGAGRDWWSVVDHCNGLVLCDVQWGSRLAVCNPATRRWTLAPPLEETIRYHCCAYLAFDPAVSPHYDVLAKVFSSRTGPRGRWEERAFVREGEPAGTVEDIRLHDEEPTWTGPRQRRANVDLSEIIPNLIELTLAVAKY</sequence>
<feature type="domain" description="F-box" evidence="1">
    <location>
        <begin position="2"/>
        <end position="49"/>
    </location>
</feature>
<dbReference type="PANTHER" id="PTHR34591:SF21">
    <property type="entry name" value="F-BOX DOMAIN CONTAINING PROTEIN, EXPRESSED"/>
    <property type="match status" value="1"/>
</dbReference>
<dbReference type="Pfam" id="PF12937">
    <property type="entry name" value="F-box-like"/>
    <property type="match status" value="1"/>
</dbReference>
<dbReference type="PANTHER" id="PTHR34591">
    <property type="entry name" value="OS03G0653100 PROTEIN-RELATED"/>
    <property type="match status" value="1"/>
</dbReference>
<dbReference type="PROSITE" id="PS50181">
    <property type="entry name" value="FBOX"/>
    <property type="match status" value="1"/>
</dbReference>
<evidence type="ECO:0000259" key="1">
    <source>
        <dbReference type="PROSITE" id="PS50181"/>
    </source>
</evidence>
<comment type="caution">
    <text evidence="2">The sequence shown here is derived from an EMBL/GenBank/DDBJ whole genome shotgun (WGS) entry which is preliminary data.</text>
</comment>
<dbReference type="Gene3D" id="1.20.1280.50">
    <property type="match status" value="1"/>
</dbReference>
<name>A0A6G1EI18_9ORYZ</name>
<dbReference type="OrthoDB" id="641320at2759"/>
<dbReference type="InterPro" id="IPR001810">
    <property type="entry name" value="F-box_dom"/>
</dbReference>
<gene>
    <name evidence="2" type="ORF">E2562_014520</name>
</gene>
<proteinExistence type="predicted"/>
<dbReference type="EMBL" id="SPHZ02000003">
    <property type="protein sequence ID" value="KAF0924715.1"/>
    <property type="molecule type" value="Genomic_DNA"/>
</dbReference>
<accession>A0A6G1EI18</accession>
<dbReference type="SMART" id="SM00256">
    <property type="entry name" value="FBOX"/>
    <property type="match status" value="1"/>
</dbReference>
<organism evidence="2 3">
    <name type="scientific">Oryza meyeriana var. granulata</name>
    <dbReference type="NCBI Taxonomy" id="110450"/>
    <lineage>
        <taxon>Eukaryota</taxon>
        <taxon>Viridiplantae</taxon>
        <taxon>Streptophyta</taxon>
        <taxon>Embryophyta</taxon>
        <taxon>Tracheophyta</taxon>
        <taxon>Spermatophyta</taxon>
        <taxon>Magnoliopsida</taxon>
        <taxon>Liliopsida</taxon>
        <taxon>Poales</taxon>
        <taxon>Poaceae</taxon>
        <taxon>BOP clade</taxon>
        <taxon>Oryzoideae</taxon>
        <taxon>Oryzeae</taxon>
        <taxon>Oryzinae</taxon>
        <taxon>Oryza</taxon>
        <taxon>Oryza meyeriana</taxon>
    </lineage>
</organism>